<dbReference type="AlphaFoldDB" id="A0A0R3SZ95"/>
<dbReference type="STRING" id="6216.A0A0R3SZ95"/>
<dbReference type="Proteomes" id="UP000274504">
    <property type="component" value="Unassembled WGS sequence"/>
</dbReference>
<sequence>MLGPQNRYRDILPYDQSLVILGRKWPMPLTDPRPNIISGLLSAAYVNASFVRRPRHTPAGCAVPATYSQHPEYISTQGPLENTVADYLTMIYQQRVPQIVMLCR</sequence>
<dbReference type="SUPFAM" id="SSF52799">
    <property type="entry name" value="(Phosphotyrosine protein) phosphatases II"/>
    <property type="match status" value="1"/>
</dbReference>
<dbReference type="GO" id="GO:0004725">
    <property type="term" value="F:protein tyrosine phosphatase activity"/>
    <property type="evidence" value="ECO:0007669"/>
    <property type="project" value="InterPro"/>
</dbReference>
<name>A0A0R3SZ95_HYMDI</name>
<dbReference type="Pfam" id="PF00102">
    <property type="entry name" value="Y_phosphatase"/>
    <property type="match status" value="1"/>
</dbReference>
<dbReference type="InterPro" id="IPR050348">
    <property type="entry name" value="Protein-Tyr_Phosphatase"/>
</dbReference>
<evidence type="ECO:0000313" key="4">
    <source>
        <dbReference type="WBParaSite" id="HDID_0001109101-mRNA-1"/>
    </source>
</evidence>
<dbReference type="PROSITE" id="PS50055">
    <property type="entry name" value="TYR_PHOSPHATASE_PTP"/>
    <property type="match status" value="1"/>
</dbReference>
<dbReference type="EMBL" id="UYSG01012463">
    <property type="protein sequence ID" value="VDL64782.1"/>
    <property type="molecule type" value="Genomic_DNA"/>
</dbReference>
<organism evidence="4">
    <name type="scientific">Hymenolepis diminuta</name>
    <name type="common">Rat tapeworm</name>
    <dbReference type="NCBI Taxonomy" id="6216"/>
    <lineage>
        <taxon>Eukaryota</taxon>
        <taxon>Metazoa</taxon>
        <taxon>Spiralia</taxon>
        <taxon>Lophotrochozoa</taxon>
        <taxon>Platyhelminthes</taxon>
        <taxon>Cestoda</taxon>
        <taxon>Eucestoda</taxon>
        <taxon>Cyclophyllidea</taxon>
        <taxon>Hymenolepididae</taxon>
        <taxon>Hymenolepis</taxon>
    </lineage>
</organism>
<accession>A0A0R3SZ95</accession>
<dbReference type="PRINTS" id="PR00700">
    <property type="entry name" value="PRTYPHPHTASE"/>
</dbReference>
<dbReference type="OrthoDB" id="6271682at2759"/>
<dbReference type="PANTHER" id="PTHR19134:SF449">
    <property type="entry name" value="TYROSINE-PROTEIN PHOSPHATASE 1"/>
    <property type="match status" value="1"/>
</dbReference>
<reference evidence="2 3" key="2">
    <citation type="submission" date="2018-11" db="EMBL/GenBank/DDBJ databases">
        <authorList>
            <consortium name="Pathogen Informatics"/>
        </authorList>
    </citation>
    <scope>NUCLEOTIDE SEQUENCE [LARGE SCALE GENOMIC DNA]</scope>
</reference>
<evidence type="ECO:0000313" key="3">
    <source>
        <dbReference type="Proteomes" id="UP000274504"/>
    </source>
</evidence>
<feature type="domain" description="Tyrosine-protein phosphatase" evidence="1">
    <location>
        <begin position="5"/>
        <end position="104"/>
    </location>
</feature>
<dbReference type="PANTHER" id="PTHR19134">
    <property type="entry name" value="RECEPTOR-TYPE TYROSINE-PROTEIN PHOSPHATASE"/>
    <property type="match status" value="1"/>
</dbReference>
<dbReference type="WBParaSite" id="HDID_0001109101-mRNA-1">
    <property type="protein sequence ID" value="HDID_0001109101-mRNA-1"/>
    <property type="gene ID" value="HDID_0001109101"/>
</dbReference>
<evidence type="ECO:0000313" key="2">
    <source>
        <dbReference type="EMBL" id="VDL64782.1"/>
    </source>
</evidence>
<dbReference type="InterPro" id="IPR000242">
    <property type="entry name" value="PTP_cat"/>
</dbReference>
<dbReference type="Gene3D" id="3.90.190.10">
    <property type="entry name" value="Protein tyrosine phosphatase superfamily"/>
    <property type="match status" value="1"/>
</dbReference>
<evidence type="ECO:0000259" key="1">
    <source>
        <dbReference type="PROSITE" id="PS50055"/>
    </source>
</evidence>
<dbReference type="InterPro" id="IPR029021">
    <property type="entry name" value="Prot-tyrosine_phosphatase-like"/>
</dbReference>
<reference evidence="4" key="1">
    <citation type="submission" date="2017-02" db="UniProtKB">
        <authorList>
            <consortium name="WormBaseParasite"/>
        </authorList>
    </citation>
    <scope>IDENTIFICATION</scope>
</reference>
<gene>
    <name evidence="2" type="ORF">HDID_LOCUS11088</name>
</gene>
<protein>
    <submittedName>
        <fullName evidence="4">Tyrosine-protein phosphatase domain-containing protein</fullName>
    </submittedName>
</protein>
<proteinExistence type="predicted"/>